<reference evidence="6" key="1">
    <citation type="submission" date="2022-06" db="EMBL/GenBank/DDBJ databases">
        <title>Complete genome sequences of two strains of the flax pathogen Septoria linicola.</title>
        <authorList>
            <person name="Lapalu N."/>
            <person name="Simon A."/>
            <person name="Demenou B."/>
            <person name="Paumier D."/>
            <person name="Guillot M.-P."/>
            <person name="Gout L."/>
            <person name="Valade R."/>
        </authorList>
    </citation>
    <scope>NUCLEOTIDE SEQUENCE</scope>
    <source>
        <strain evidence="6">SE15195</strain>
    </source>
</reference>
<evidence type="ECO:0008006" key="8">
    <source>
        <dbReference type="Google" id="ProtNLM"/>
    </source>
</evidence>
<dbReference type="GO" id="GO:0006999">
    <property type="term" value="P:nuclear pore organization"/>
    <property type="evidence" value="ECO:0007669"/>
    <property type="project" value="TreeGrafter"/>
</dbReference>
<keyword evidence="7" id="KW-1185">Reference proteome</keyword>
<proteinExistence type="inferred from homology"/>
<dbReference type="Pfam" id="PF11894">
    <property type="entry name" value="Nup192"/>
    <property type="match status" value="1"/>
</dbReference>
<comment type="subcellular location">
    <subcellularLocation>
        <location evidence="1">Nucleus</location>
    </subcellularLocation>
</comment>
<protein>
    <recommendedName>
        <fullName evidence="8">Nucleoporin</fullName>
    </recommendedName>
</protein>
<evidence type="ECO:0000313" key="7">
    <source>
        <dbReference type="Proteomes" id="UP001056384"/>
    </source>
</evidence>
<dbReference type="GO" id="GO:0017056">
    <property type="term" value="F:structural constituent of nuclear pore"/>
    <property type="evidence" value="ECO:0007669"/>
    <property type="project" value="TreeGrafter"/>
</dbReference>
<dbReference type="OrthoDB" id="2019644at2759"/>
<keyword evidence="5" id="KW-0175">Coiled coil</keyword>
<sequence length="1663" mass="182164">MAAEDSLQRLQILQRDLVAATDSQLKNISRLSEQLDASVKDLEELLKRTKKNDASRAIIRPSTAAATATTTATTTSPQADTITIDQVQYRVRDEFRDAAIAVADELDLDEVEAAKLCILSQIDGSAADPSLPLRAIIRFHEQRMTVLDCVRLLLQLGTDNDAAADEDYTQAFSEVARKIVEGRGQKGNENARADPAAFWRSCVEGLTDVEAFVKKMADYKDKLIVTGQSTSGDMGDALRAQRYLLTRQHESLAAIMTYLLRANYVQPEDYRIFLSKAATLETEIDITIHYLPVLICGASHSASDGATSAETARDLHRLFAVGNSQLQWKQPTLRAAATVSWLAEYSARFGPNSSRTGQSTAEQTADEEARTKLFFDSLKSKGFHFMLAAAAFLKPVAWYDPSRTGIVDFLVDGAVSVVEMPRASNEFSALTMRELQVFTDAFVTNMPDALRKLRLDEDEMRRNLLSQSSAGPTHSELDLERFMVIMACAYQDDAEAAHDFWADKESNLYGFLKFVSVRLPTPRVAAFCQLLRSIACDAKCADQAHRFLLEDAGMASGKLRKTHAVSWAQIFSELELYASGLKNRSAVMAPNGQDRNATEDNFEEPETGIMLDSYLSLASHICRTSPDARNWLLKDQPFHLGEVMFQLARTATIPRVRACCLDLLTALLTDKVLEVRNGMWVLLDSWISSGGLDGSSLARAQPRVQYPVKQYLQAYANNAEAGAALLALLNALVSPFVNAPDLPTDSLPFPGNLGAPHRHAGMDIYVDFVMDAILARKVPRMPHDGELSLLDFVRYECLHFVHQCLSSFNEDLVLLANTTTVGVESAMETKSLAAYARLHPFARVMEWMFDKAVIASLIATLQQNLDTLDHAEPGSPIVRATLKAIQVLGLAWKLQPTYFDIVRPIVTAQTSKTQHVTSSTLTSIDEAFLGHLDAVIDVAQFTASRHVDVSLECTALLQQIGSSRKLSESRDSGATRSNGNNRLIGLLTPISHDLTISLQPSFSLLEWDLESEEIPAKMLKAKAVLDSLHASLDASNGKPCLAHCLLGFHCYERNVDVLAESAFASSTALFHAIARCAVELPIVSGQLGHRSWLLSVKRGCIGLILKLASSQLTERIVQPQLRAMDFLAALSQSQAPASSPFWDGKPIADPDALLESASTAIREFMHVRQSFFEYAAFDLRAAVEQKAFSVQEKIVSSLLGTIKLSTGEELPTSSIFELFDFFDLETAPALEPDHSKCTFFKDLDLSGCTKDDTDTLIAFDVKLAHQLLILRQRELREHGIVDDLDKASDEITAILASLTSQNNWRAIHAGRIAALEAWTELLSLVVTKGGLQDAAAIPLSLQGLLIVLPKYEKTLGDDLEAAGLLAKLTLTFTYTICPASQDNTQQTANVANERLLTIFRISLKVLTDSSTDPALRDVAYRTCCAVFGTVSTASASASARQLLQLIQNAGDRLLTVVTEDAFSGRGVTRVSALLFLDGLVSLYTCLKVATSLLRALLKLNFIPVLIDMSIGSISAAFHAQEEMVTTLAYFHTALALLLRLCHTPDGTQLVLNSGFFTAVDDSRLFSTDPDIGLDVDNPAALKEFHTILTDILRVIVAAVMSKGPQPGTAFLQQHRYTVQAIFKQAARGHAIHVADELSRLILATDFLEEDESATGGAPINGFT</sequence>
<accession>A0A9Q9AM88</accession>
<dbReference type="InterPro" id="IPR021827">
    <property type="entry name" value="Nup186/Nup192/Nup205"/>
</dbReference>
<evidence type="ECO:0000256" key="3">
    <source>
        <dbReference type="ARBA" id="ARBA00022448"/>
    </source>
</evidence>
<evidence type="ECO:0000256" key="4">
    <source>
        <dbReference type="ARBA" id="ARBA00023242"/>
    </source>
</evidence>
<organism evidence="6 7">
    <name type="scientific">Septoria linicola</name>
    <dbReference type="NCBI Taxonomy" id="215465"/>
    <lineage>
        <taxon>Eukaryota</taxon>
        <taxon>Fungi</taxon>
        <taxon>Dikarya</taxon>
        <taxon>Ascomycota</taxon>
        <taxon>Pezizomycotina</taxon>
        <taxon>Dothideomycetes</taxon>
        <taxon>Dothideomycetidae</taxon>
        <taxon>Mycosphaerellales</taxon>
        <taxon>Mycosphaerellaceae</taxon>
        <taxon>Septoria</taxon>
    </lineage>
</organism>
<keyword evidence="4" id="KW-0539">Nucleus</keyword>
<feature type="coiled-coil region" evidence="5">
    <location>
        <begin position="25"/>
        <end position="52"/>
    </location>
</feature>
<name>A0A9Q9AM88_9PEZI</name>
<evidence type="ECO:0000256" key="1">
    <source>
        <dbReference type="ARBA" id="ARBA00004123"/>
    </source>
</evidence>
<dbReference type="Proteomes" id="UP001056384">
    <property type="component" value="Chromosome 2"/>
</dbReference>
<evidence type="ECO:0000256" key="2">
    <source>
        <dbReference type="ARBA" id="ARBA00005892"/>
    </source>
</evidence>
<dbReference type="GO" id="GO:0044611">
    <property type="term" value="C:nuclear pore inner ring"/>
    <property type="evidence" value="ECO:0007669"/>
    <property type="project" value="TreeGrafter"/>
</dbReference>
<dbReference type="PANTHER" id="PTHR31344:SF0">
    <property type="entry name" value="NUCLEAR PORE COMPLEX PROTEIN NUP205"/>
    <property type="match status" value="1"/>
</dbReference>
<evidence type="ECO:0000256" key="5">
    <source>
        <dbReference type="SAM" id="Coils"/>
    </source>
</evidence>
<dbReference type="EMBL" id="CP099419">
    <property type="protein sequence ID" value="USW49538.1"/>
    <property type="molecule type" value="Genomic_DNA"/>
</dbReference>
<evidence type="ECO:0000313" key="6">
    <source>
        <dbReference type="EMBL" id="USW49538.1"/>
    </source>
</evidence>
<keyword evidence="3" id="KW-0813">Transport</keyword>
<comment type="similarity">
    <text evidence="2">Belongs to the NUP186/NUP192/NUP205 family.</text>
</comment>
<gene>
    <name evidence="6" type="ORF">Slin15195_G028570</name>
</gene>
<dbReference type="PANTHER" id="PTHR31344">
    <property type="entry name" value="NUCLEAR PORE COMPLEX PROTEIN NUP205"/>
    <property type="match status" value="1"/>
</dbReference>